<protein>
    <submittedName>
        <fullName evidence="2">Putative membrane protein</fullName>
    </submittedName>
</protein>
<name>A0A7W8JW88_9DEIO</name>
<dbReference type="AlphaFoldDB" id="A0A7W8JW88"/>
<gene>
    <name evidence="2" type="ORF">HNQ08_001912</name>
</gene>
<organism evidence="2 3">
    <name type="scientific">Deinococcus humi</name>
    <dbReference type="NCBI Taxonomy" id="662880"/>
    <lineage>
        <taxon>Bacteria</taxon>
        <taxon>Thermotogati</taxon>
        <taxon>Deinococcota</taxon>
        <taxon>Deinococci</taxon>
        <taxon>Deinococcales</taxon>
        <taxon>Deinococcaceae</taxon>
        <taxon>Deinococcus</taxon>
    </lineage>
</organism>
<evidence type="ECO:0000313" key="2">
    <source>
        <dbReference type="EMBL" id="MBB5362814.1"/>
    </source>
</evidence>
<feature type="transmembrane region" description="Helical" evidence="1">
    <location>
        <begin position="111"/>
        <end position="128"/>
    </location>
</feature>
<dbReference type="Proteomes" id="UP000552709">
    <property type="component" value="Unassembled WGS sequence"/>
</dbReference>
<sequence>MGSHIYSRLWTRLTDALHSLWFLPGVMLILGIGLAEGTLLLDEHFQGRFRGTLLFFPGGGDGARALLGGIATSVLAVTGTVFSVTITALSIATTQMGPRLLESFTRDVHNSLSLGVFLATVSHAFMVLRGVRTPDNGPAFVPHLAIMVALVLTFLSLCVLIYFIHHVAASINVGHVIRLVHDDLCRTLLAQTTPGEGQDQPAVTPPRWTLQETVGAPRSGYLQSLDVEELTRLAQKNEAVIRLLVRPGDFVMKGTPIALVTPQAFAGIDATLTIGHNRTTNQDIEYAARKLVEVAARALSPALNDPNTAIAVLDHLGDALCLLQNRSLPNGQYECNGQLRLMVPLPHFPGLVEVAFNLIRQYGKNHPAVMIHMLEVLTRAAACLPDPVRREVLRQHAALAHQEGLQQTKTQHDQEAIERRYQRFLNLIEEMQSSQTCSPRAIEYHE</sequence>
<dbReference type="RefSeq" id="WP_184130555.1">
    <property type="nucleotide sequence ID" value="NZ_JACHFL010000004.1"/>
</dbReference>
<feature type="transmembrane region" description="Helical" evidence="1">
    <location>
        <begin position="20"/>
        <end position="41"/>
    </location>
</feature>
<reference evidence="2 3" key="1">
    <citation type="submission" date="2020-08" db="EMBL/GenBank/DDBJ databases">
        <title>Genomic Encyclopedia of Type Strains, Phase IV (KMG-IV): sequencing the most valuable type-strain genomes for metagenomic binning, comparative biology and taxonomic classification.</title>
        <authorList>
            <person name="Goeker M."/>
        </authorList>
    </citation>
    <scope>NUCLEOTIDE SEQUENCE [LARGE SCALE GENOMIC DNA]</scope>
    <source>
        <strain evidence="2 3">DSM 27939</strain>
    </source>
</reference>
<dbReference type="InterPro" id="IPR018723">
    <property type="entry name" value="DUF2254_membrane"/>
</dbReference>
<proteinExistence type="predicted"/>
<comment type="caution">
    <text evidence="2">The sequence shown here is derived from an EMBL/GenBank/DDBJ whole genome shotgun (WGS) entry which is preliminary data.</text>
</comment>
<feature type="transmembrane region" description="Helical" evidence="1">
    <location>
        <begin position="62"/>
        <end position="91"/>
    </location>
</feature>
<dbReference type="Pfam" id="PF10011">
    <property type="entry name" value="DUF2254"/>
    <property type="match status" value="1"/>
</dbReference>
<feature type="transmembrane region" description="Helical" evidence="1">
    <location>
        <begin position="140"/>
        <end position="164"/>
    </location>
</feature>
<keyword evidence="1" id="KW-0472">Membrane</keyword>
<accession>A0A7W8JW88</accession>
<evidence type="ECO:0000313" key="3">
    <source>
        <dbReference type="Proteomes" id="UP000552709"/>
    </source>
</evidence>
<keyword evidence="1" id="KW-1133">Transmembrane helix</keyword>
<dbReference type="EMBL" id="JACHFL010000004">
    <property type="protein sequence ID" value="MBB5362814.1"/>
    <property type="molecule type" value="Genomic_DNA"/>
</dbReference>
<keyword evidence="1" id="KW-0812">Transmembrane</keyword>
<evidence type="ECO:0000256" key="1">
    <source>
        <dbReference type="SAM" id="Phobius"/>
    </source>
</evidence>
<keyword evidence="3" id="KW-1185">Reference proteome</keyword>